<dbReference type="Pfam" id="PF00069">
    <property type="entry name" value="Pkinase"/>
    <property type="match status" value="1"/>
</dbReference>
<evidence type="ECO:0000259" key="4">
    <source>
        <dbReference type="PROSITE" id="PS50011"/>
    </source>
</evidence>
<name>A0AAD5U5J2_9FUNG</name>
<dbReference type="AlphaFoldDB" id="A0AAD5U5J2"/>
<dbReference type="InterPro" id="IPR000719">
    <property type="entry name" value="Prot_kinase_dom"/>
</dbReference>
<sequence>MEVIFMGGNNKFQSLVRPKAEKVDSGDDKRQRTKSDTLNSQIHKAKTNHQNTFHNDTKKAFALKIKSLFSNPLVKNKAGCSPPKSNDDTLSDLQQSSIKATRLLEDNFVSYPKSFSTLSRSKNKVKDARDAHLSPTLKPHLESIQTNAFTESVDFDEEPVTFDLSLDDLHKIKTTPNPIHIFLAGLVPIARQPTDQKNFENFQHCYFRGPLPETTLGNKKKFGMSLPAINTLIALQPNPFLQESDLYNCAFDDSFVPDKKRSSWGFSVMNKIQSHQKKLSKSSFEDESNSSCSSMPSNQTIVQSSPINIQLKKLKSNTIPRKLNLNKVFDTEELFNFEELTFSNTNPQIHNQNRKLRSKSEQKRKIKTEVIETNNIYQKTELRHMVYSTGAAEHVHGRVNQYEILRDIGAGAFGKVALCRDSTSGRFYASKIMSKQRLKKKFRWSNLPNKSGCGGIGKPAVSFDNSSAIKREIAIFKKMSHPNINALVEVLDDPDEDNLYMIFELCEYGQIMKIRIGEYVQGYSEDLARLMIRDVILGLEYLHSKKIIHRDLKPENLLLNAQGVVQIADFGISFMVEEEGDTILDDKNASPLFCPPEACQTDTKNYKGEAFDIWSLGVTLYCLLHGRCPFEDTNHLELCLRICNDEVVLSPKISDLAKDLILKMLIKNPEQRITLPEIKAHPWIELAGKKMLDTARNIQGNFQEENIEITEEEVENAFTKKNKSSSALSLEKTSFVSKNNSSDDANSITSTSSFSLSRFLSNKFPKQENISPTSNPSRSGSINGLVGPNLNIIDFTHSDSDDECNVVFRRKNFPIIGIQSRNTSLKEI</sequence>
<feature type="region of interest" description="Disordered" evidence="3">
    <location>
        <begin position="17"/>
        <end position="38"/>
    </location>
</feature>
<keyword evidence="2" id="KW-0067">ATP-binding</keyword>
<evidence type="ECO:0000313" key="6">
    <source>
        <dbReference type="Proteomes" id="UP001211065"/>
    </source>
</evidence>
<evidence type="ECO:0000256" key="1">
    <source>
        <dbReference type="ARBA" id="ARBA00022741"/>
    </source>
</evidence>
<dbReference type="GO" id="GO:0035556">
    <property type="term" value="P:intracellular signal transduction"/>
    <property type="evidence" value="ECO:0007669"/>
    <property type="project" value="TreeGrafter"/>
</dbReference>
<evidence type="ECO:0000256" key="3">
    <source>
        <dbReference type="SAM" id="MobiDB-lite"/>
    </source>
</evidence>
<reference evidence="5" key="1">
    <citation type="submission" date="2020-05" db="EMBL/GenBank/DDBJ databases">
        <title>Phylogenomic resolution of chytrid fungi.</title>
        <authorList>
            <person name="Stajich J.E."/>
            <person name="Amses K."/>
            <person name="Simmons R."/>
            <person name="Seto K."/>
            <person name="Myers J."/>
            <person name="Bonds A."/>
            <person name="Quandt C.A."/>
            <person name="Barry K."/>
            <person name="Liu P."/>
            <person name="Grigoriev I."/>
            <person name="Longcore J.E."/>
            <person name="James T.Y."/>
        </authorList>
    </citation>
    <scope>NUCLEOTIDE SEQUENCE</scope>
    <source>
        <strain evidence="5">JEL0476</strain>
    </source>
</reference>
<dbReference type="SMART" id="SM00220">
    <property type="entry name" value="S_TKc"/>
    <property type="match status" value="1"/>
</dbReference>
<keyword evidence="6" id="KW-1185">Reference proteome</keyword>
<organism evidence="5 6">
    <name type="scientific">Clydaea vesicula</name>
    <dbReference type="NCBI Taxonomy" id="447962"/>
    <lineage>
        <taxon>Eukaryota</taxon>
        <taxon>Fungi</taxon>
        <taxon>Fungi incertae sedis</taxon>
        <taxon>Chytridiomycota</taxon>
        <taxon>Chytridiomycota incertae sedis</taxon>
        <taxon>Chytridiomycetes</taxon>
        <taxon>Lobulomycetales</taxon>
        <taxon>Lobulomycetaceae</taxon>
        <taxon>Clydaea</taxon>
    </lineage>
</organism>
<dbReference type="InterPro" id="IPR008271">
    <property type="entry name" value="Ser/Thr_kinase_AS"/>
</dbReference>
<feature type="domain" description="Protein kinase" evidence="4">
    <location>
        <begin position="402"/>
        <end position="684"/>
    </location>
</feature>
<dbReference type="PANTHER" id="PTHR24346:SF77">
    <property type="entry name" value="SERINE THREONINE PROTEIN KINASE"/>
    <property type="match status" value="1"/>
</dbReference>
<keyword evidence="5" id="KW-0418">Kinase</keyword>
<dbReference type="Proteomes" id="UP001211065">
    <property type="component" value="Unassembled WGS sequence"/>
</dbReference>
<dbReference type="CDD" id="cd14008">
    <property type="entry name" value="STKc_LKB1_CaMKK"/>
    <property type="match status" value="1"/>
</dbReference>
<dbReference type="SUPFAM" id="SSF56112">
    <property type="entry name" value="Protein kinase-like (PK-like)"/>
    <property type="match status" value="1"/>
</dbReference>
<dbReference type="GO" id="GO:0005737">
    <property type="term" value="C:cytoplasm"/>
    <property type="evidence" value="ECO:0007669"/>
    <property type="project" value="TreeGrafter"/>
</dbReference>
<dbReference type="EMBL" id="JADGJW010000068">
    <property type="protein sequence ID" value="KAJ3225195.1"/>
    <property type="molecule type" value="Genomic_DNA"/>
</dbReference>
<keyword evidence="1" id="KW-0547">Nucleotide-binding</keyword>
<evidence type="ECO:0000313" key="5">
    <source>
        <dbReference type="EMBL" id="KAJ3225195.1"/>
    </source>
</evidence>
<dbReference type="GO" id="GO:0005516">
    <property type="term" value="F:calmodulin binding"/>
    <property type="evidence" value="ECO:0007669"/>
    <property type="project" value="TreeGrafter"/>
</dbReference>
<dbReference type="PANTHER" id="PTHR24346">
    <property type="entry name" value="MAP/MICROTUBULE AFFINITY-REGULATING KINASE"/>
    <property type="match status" value="1"/>
</dbReference>
<protein>
    <submittedName>
        <fullName evidence="5">Calcium/calmodulin-dependent protein kinase kinase 1</fullName>
    </submittedName>
</protein>
<dbReference type="GO" id="GO:0005524">
    <property type="term" value="F:ATP binding"/>
    <property type="evidence" value="ECO:0007669"/>
    <property type="project" value="UniProtKB-KW"/>
</dbReference>
<dbReference type="PROSITE" id="PS50011">
    <property type="entry name" value="PROTEIN_KINASE_DOM"/>
    <property type="match status" value="1"/>
</dbReference>
<accession>A0AAD5U5J2</accession>
<dbReference type="PROSITE" id="PS00108">
    <property type="entry name" value="PROTEIN_KINASE_ST"/>
    <property type="match status" value="1"/>
</dbReference>
<comment type="caution">
    <text evidence="5">The sequence shown here is derived from an EMBL/GenBank/DDBJ whole genome shotgun (WGS) entry which is preliminary data.</text>
</comment>
<proteinExistence type="predicted"/>
<dbReference type="GO" id="GO:0004683">
    <property type="term" value="F:calcium/calmodulin-dependent protein kinase activity"/>
    <property type="evidence" value="ECO:0007669"/>
    <property type="project" value="TreeGrafter"/>
</dbReference>
<evidence type="ECO:0000256" key="2">
    <source>
        <dbReference type="ARBA" id="ARBA00022840"/>
    </source>
</evidence>
<keyword evidence="5" id="KW-0808">Transferase</keyword>
<feature type="compositionally biased region" description="Basic and acidic residues" evidence="3">
    <location>
        <begin position="18"/>
        <end position="35"/>
    </location>
</feature>
<feature type="region of interest" description="Disordered" evidence="3">
    <location>
        <begin position="277"/>
        <end position="299"/>
    </location>
</feature>
<dbReference type="Gene3D" id="1.10.510.10">
    <property type="entry name" value="Transferase(Phosphotransferase) domain 1"/>
    <property type="match status" value="1"/>
</dbReference>
<gene>
    <name evidence="5" type="primary">CAMKK1</name>
    <name evidence="5" type="ORF">HK099_007207</name>
</gene>
<dbReference type="InterPro" id="IPR011009">
    <property type="entry name" value="Kinase-like_dom_sf"/>
</dbReference>